<dbReference type="PANTHER" id="PTHR32444">
    <property type="entry name" value="BULB-TYPE LECTIN DOMAIN-CONTAINING PROTEIN"/>
    <property type="match status" value="1"/>
</dbReference>
<dbReference type="CDD" id="cd00028">
    <property type="entry name" value="B_lectin"/>
    <property type="match status" value="1"/>
</dbReference>
<feature type="domain" description="Apple" evidence="6">
    <location>
        <begin position="343"/>
        <end position="427"/>
    </location>
</feature>
<dbReference type="PROSITE" id="PS50948">
    <property type="entry name" value="PAN"/>
    <property type="match status" value="1"/>
</dbReference>
<keyword evidence="1 4" id="KW-0732">Signal</keyword>
<feature type="domain" description="Bulb-type lectin" evidence="5">
    <location>
        <begin position="25"/>
        <end position="148"/>
    </location>
</feature>
<dbReference type="SUPFAM" id="SSF56112">
    <property type="entry name" value="Protein kinase-like (PK-like)"/>
    <property type="match status" value="1"/>
</dbReference>
<dbReference type="InterPro" id="IPR036426">
    <property type="entry name" value="Bulb-type_lectin_dom_sf"/>
</dbReference>
<dbReference type="InterPro" id="IPR003609">
    <property type="entry name" value="Pan_app"/>
</dbReference>
<dbReference type="STRING" id="93759.A0A1R3KU57"/>
<dbReference type="EMBL" id="AWUE01011458">
    <property type="protein sequence ID" value="OMP10605.1"/>
    <property type="molecule type" value="Genomic_DNA"/>
</dbReference>
<dbReference type="AlphaFoldDB" id="A0A1R3KU57"/>
<dbReference type="Pfam" id="PF08276">
    <property type="entry name" value="PAN_2"/>
    <property type="match status" value="1"/>
</dbReference>
<dbReference type="SMART" id="SM00108">
    <property type="entry name" value="B_lectin"/>
    <property type="match status" value="1"/>
</dbReference>
<dbReference type="CDD" id="cd01098">
    <property type="entry name" value="PAN_AP_plant"/>
    <property type="match status" value="1"/>
</dbReference>
<organism evidence="7 8">
    <name type="scientific">Corchorus olitorius</name>
    <dbReference type="NCBI Taxonomy" id="93759"/>
    <lineage>
        <taxon>Eukaryota</taxon>
        <taxon>Viridiplantae</taxon>
        <taxon>Streptophyta</taxon>
        <taxon>Embryophyta</taxon>
        <taxon>Tracheophyta</taxon>
        <taxon>Spermatophyta</taxon>
        <taxon>Magnoliopsida</taxon>
        <taxon>eudicotyledons</taxon>
        <taxon>Gunneridae</taxon>
        <taxon>Pentapetalae</taxon>
        <taxon>rosids</taxon>
        <taxon>malvids</taxon>
        <taxon>Malvales</taxon>
        <taxon>Malvaceae</taxon>
        <taxon>Grewioideae</taxon>
        <taxon>Apeibeae</taxon>
        <taxon>Corchorus</taxon>
    </lineage>
</organism>
<dbReference type="SUPFAM" id="SSF57414">
    <property type="entry name" value="Hairpin loop containing domain-like"/>
    <property type="match status" value="1"/>
</dbReference>
<name>A0A1R3KU57_9ROSI</name>
<evidence type="ECO:0000256" key="4">
    <source>
        <dbReference type="SAM" id="SignalP"/>
    </source>
</evidence>
<dbReference type="SUPFAM" id="SSF51110">
    <property type="entry name" value="alpha-D-mannose-specific plant lectins"/>
    <property type="match status" value="1"/>
</dbReference>
<feature type="signal peptide" evidence="4">
    <location>
        <begin position="1"/>
        <end position="24"/>
    </location>
</feature>
<dbReference type="InterPro" id="IPR011009">
    <property type="entry name" value="Kinase-like_dom_sf"/>
</dbReference>
<feature type="chain" id="PRO_5010362425" evidence="4">
    <location>
        <begin position="25"/>
        <end position="599"/>
    </location>
</feature>
<dbReference type="GO" id="GO:0048544">
    <property type="term" value="P:recognition of pollen"/>
    <property type="evidence" value="ECO:0007669"/>
    <property type="project" value="InterPro"/>
</dbReference>
<dbReference type="FunFam" id="2.90.10.10:FF:000002">
    <property type="entry name" value="Serine/threonine-protein kinase"/>
    <property type="match status" value="1"/>
</dbReference>
<evidence type="ECO:0000313" key="7">
    <source>
        <dbReference type="EMBL" id="OMP10605.1"/>
    </source>
</evidence>
<keyword evidence="3" id="KW-0325">Glycoprotein</keyword>
<dbReference type="InterPro" id="IPR000858">
    <property type="entry name" value="S_locus_glycoprot_dom"/>
</dbReference>
<evidence type="ECO:0000259" key="5">
    <source>
        <dbReference type="PROSITE" id="PS50927"/>
    </source>
</evidence>
<protein>
    <submittedName>
        <fullName evidence="7">S-locus glycoprotein</fullName>
    </submittedName>
</protein>
<keyword evidence="2" id="KW-1015">Disulfide bond</keyword>
<evidence type="ECO:0000256" key="3">
    <source>
        <dbReference type="ARBA" id="ARBA00023180"/>
    </source>
</evidence>
<sequence>MKNPWFILPLLILYLSLNSQPSFGVDTISVNQSLSGDQTIVSSGGNFQLGFFKPGKSSNNYIGIWYGKVSVLTPVWVANRETPIHDRFSAELRISDGNLVLFNESQVPIWSTNVSPSTSSRSVVAVLEDIGNLVLRDGPNSSTPLWQSFDYPTHTFLPGGKLSLNKRTNRSQMLTSWKNSEDPSPGLYSLELDPAGTNSYLILWNRSETYWSSGVWDEKRMIFSLIPEMRLNYIYNFSFVSNENESYFTYSLYNPAILSRAILDVSGQIKQVSWLESRQQWNLFWAQPRQQCEVYAFCGAFGTCNENGFPFCNCLPGFQPKSQDDWDLTDYSGGCQRKTKLPCEDPTLPNIKEDNFLKLPNMVLPQHYQSKTVGSNSECESTCLNDCSCTAYAYDSDGCKIWIGDLLDLQQLAVDDTNGKTVFIRLAASEFSSSSSNIHKGLIIGAVVGSVGLLLVLLMETPKVTGGSLVAFKYTDLQNATKNFSQTLGGGGFESDDGKVRFFPTWAAGLVSQDGDVLSLLDPKLKGDAPVEEVSRICKLACWCIQDDETHRPSMRQVVQILERVLDVNLPPIPNSLKCLSNSQSTYSFFVESSSSHSS</sequence>
<evidence type="ECO:0000256" key="1">
    <source>
        <dbReference type="ARBA" id="ARBA00022729"/>
    </source>
</evidence>
<dbReference type="Pfam" id="PF01453">
    <property type="entry name" value="B_lectin"/>
    <property type="match status" value="1"/>
</dbReference>
<dbReference type="Proteomes" id="UP000187203">
    <property type="component" value="Unassembled WGS sequence"/>
</dbReference>
<dbReference type="PROSITE" id="PS50927">
    <property type="entry name" value="BULB_LECTIN"/>
    <property type="match status" value="1"/>
</dbReference>
<reference evidence="8" key="1">
    <citation type="submission" date="2013-09" db="EMBL/GenBank/DDBJ databases">
        <title>Corchorus olitorius genome sequencing.</title>
        <authorList>
            <person name="Alam M."/>
            <person name="Haque M.S."/>
            <person name="Islam M.S."/>
            <person name="Emdad E.M."/>
            <person name="Islam M.M."/>
            <person name="Ahmed B."/>
            <person name="Halim A."/>
            <person name="Hossen Q.M.M."/>
            <person name="Hossain M.Z."/>
            <person name="Ahmed R."/>
            <person name="Khan M.M."/>
            <person name="Islam R."/>
            <person name="Rashid M.M."/>
            <person name="Khan S.A."/>
            <person name="Rahman M.S."/>
            <person name="Alam M."/>
            <person name="Yahiya A.S."/>
            <person name="Khan M.S."/>
            <person name="Azam M.S."/>
            <person name="Haque T."/>
            <person name="Lashkar M.Z.H."/>
            <person name="Akhand A.I."/>
            <person name="Morshed G."/>
            <person name="Roy S."/>
            <person name="Uddin K.S."/>
            <person name="Rabeya T."/>
            <person name="Hossain A.S."/>
            <person name="Chowdhury A."/>
            <person name="Snigdha A.R."/>
            <person name="Mortoza M.S."/>
            <person name="Matin S.A."/>
            <person name="Hoque S.M.E."/>
            <person name="Islam M.K."/>
            <person name="Roy D.K."/>
            <person name="Haider R."/>
            <person name="Moosa M.M."/>
            <person name="Elias S.M."/>
            <person name="Hasan A.M."/>
            <person name="Jahan S."/>
            <person name="Shafiuddin M."/>
            <person name="Mahmood N."/>
            <person name="Shommy N.S."/>
        </authorList>
    </citation>
    <scope>NUCLEOTIDE SEQUENCE [LARGE SCALE GENOMIC DNA]</scope>
    <source>
        <strain evidence="8">cv. O-4</strain>
    </source>
</reference>
<keyword evidence="8" id="KW-1185">Reference proteome</keyword>
<dbReference type="InterPro" id="IPR001480">
    <property type="entry name" value="Bulb-type_lectin_dom"/>
</dbReference>
<dbReference type="PANTHER" id="PTHR32444:SF247">
    <property type="entry name" value="OS01G0958200 PROTEIN"/>
    <property type="match status" value="1"/>
</dbReference>
<dbReference type="SMART" id="SM00473">
    <property type="entry name" value="PAN_AP"/>
    <property type="match status" value="1"/>
</dbReference>
<dbReference type="OrthoDB" id="643280at2759"/>
<proteinExistence type="predicted"/>
<evidence type="ECO:0000256" key="2">
    <source>
        <dbReference type="ARBA" id="ARBA00023157"/>
    </source>
</evidence>
<dbReference type="Gene3D" id="1.10.510.10">
    <property type="entry name" value="Transferase(Phosphotransferase) domain 1"/>
    <property type="match status" value="1"/>
</dbReference>
<accession>A0A1R3KU57</accession>
<evidence type="ECO:0000259" key="6">
    <source>
        <dbReference type="PROSITE" id="PS50948"/>
    </source>
</evidence>
<gene>
    <name evidence="7" type="ORF">COLO4_04407</name>
</gene>
<dbReference type="Pfam" id="PF00954">
    <property type="entry name" value="S_locus_glycop"/>
    <property type="match status" value="1"/>
</dbReference>
<comment type="caution">
    <text evidence="7">The sequence shown here is derived from an EMBL/GenBank/DDBJ whole genome shotgun (WGS) entry which is preliminary data.</text>
</comment>
<evidence type="ECO:0000313" key="8">
    <source>
        <dbReference type="Proteomes" id="UP000187203"/>
    </source>
</evidence>
<dbReference type="Gene3D" id="2.90.10.10">
    <property type="entry name" value="Bulb-type lectin domain"/>
    <property type="match status" value="1"/>
</dbReference>